<reference evidence="1 2" key="1">
    <citation type="submission" date="2006-09" db="EMBL/GenBank/DDBJ databases">
        <authorList>
            <person name="Emerson D."/>
            <person name="Ferriera S."/>
            <person name="Johnson J."/>
            <person name="Kravitz S."/>
            <person name="Halpern A."/>
            <person name="Remington K."/>
            <person name="Beeson K."/>
            <person name="Tran B."/>
            <person name="Rogers Y.-H."/>
            <person name="Friedman R."/>
            <person name="Venter J.C."/>
        </authorList>
    </citation>
    <scope>NUCLEOTIDE SEQUENCE [LARGE SCALE GENOMIC DNA]</scope>
    <source>
        <strain evidence="1 2">PV-1</strain>
    </source>
</reference>
<dbReference type="EMBL" id="AATS01000005">
    <property type="protein sequence ID" value="EAU54854.1"/>
    <property type="molecule type" value="Genomic_DNA"/>
</dbReference>
<proteinExistence type="predicted"/>
<dbReference type="HOGENOM" id="CLU_538348_0_0_0"/>
<dbReference type="Gene3D" id="3.90.1720.10">
    <property type="entry name" value="endopeptidase domain like (from Nostoc punctiforme)"/>
    <property type="match status" value="1"/>
</dbReference>
<name>Q0F030_9PROT</name>
<dbReference type="InParanoid" id="Q0F030"/>
<dbReference type="InterPro" id="IPR024453">
    <property type="entry name" value="Peptidase_C92"/>
</dbReference>
<protein>
    <recommendedName>
        <fullName evidence="3">Poxvirus G6</fullName>
    </recommendedName>
</protein>
<evidence type="ECO:0000313" key="1">
    <source>
        <dbReference type="EMBL" id="EAU54854.1"/>
    </source>
</evidence>
<keyword evidence="2" id="KW-1185">Reference proteome</keyword>
<comment type="caution">
    <text evidence="1">The sequence shown here is derived from an EMBL/GenBank/DDBJ whole genome shotgun (WGS) entry which is preliminary data.</text>
</comment>
<sequence length="480" mass="54770">MSPLLNDNIEAYKTLVEESLVHRETAIRVMLQLRREGKIDGNVPLSGYDLDLLNQGMMDHLSLRHKLYEVAYAQSCWPTPSKRVYQQLQMEPLTKENQLKGTMLSLSAALILYDNYLMMSSLYEENTKLRRFLNHKDPAYAKGRNALERLALSYSSGVKRRRVKRAIAFYEQGLQSASPQLNQDENFSYLNSLIRLSPSYNMMKKRSVLSRIGDHLSFLSAVTQDDLAELKSEGLNMFSGLFGNTMGLIESRKGKLYDRSNIQMQLSDQLQAGDILLEKTPFRLTDKLIPGHWGHAAIWIGSESQLKKLGIWNHPAIIPYHSKIRAGASVVEALRSGVQMNSMHHFLNVDDLAVLRSNHLDKKTKIKHILLAIKQVGKDYDFNFDVETTDKIVCSELIYTVYTDMNWPTEKTLGRYTISPDNVAKKAVSGHSLHLVTFYHDGVKITSHPLELMAQLMGEKKTISYETHQTGQLQHFRHKS</sequence>
<dbReference type="SUPFAM" id="SSF54001">
    <property type="entry name" value="Cysteine proteinases"/>
    <property type="match status" value="1"/>
</dbReference>
<dbReference type="Pfam" id="PF05708">
    <property type="entry name" value="Peptidase_C92"/>
    <property type="match status" value="1"/>
</dbReference>
<dbReference type="AlphaFoldDB" id="Q0F030"/>
<dbReference type="Proteomes" id="UP000005297">
    <property type="component" value="Unassembled WGS sequence"/>
</dbReference>
<evidence type="ECO:0000313" key="2">
    <source>
        <dbReference type="Proteomes" id="UP000005297"/>
    </source>
</evidence>
<dbReference type="InterPro" id="IPR038765">
    <property type="entry name" value="Papain-like_cys_pep_sf"/>
</dbReference>
<accession>Q0F030</accession>
<dbReference type="eggNOG" id="COG3863">
    <property type="taxonomic scope" value="Bacteria"/>
</dbReference>
<organism evidence="1 2">
    <name type="scientific">Mariprofundus ferrooxydans PV-1</name>
    <dbReference type="NCBI Taxonomy" id="314345"/>
    <lineage>
        <taxon>Bacteria</taxon>
        <taxon>Pseudomonadati</taxon>
        <taxon>Pseudomonadota</taxon>
        <taxon>Candidatius Mariprofundia</taxon>
        <taxon>Mariprofundales</taxon>
        <taxon>Mariprofundaceae</taxon>
        <taxon>Mariprofundus</taxon>
    </lineage>
</organism>
<gene>
    <name evidence="1" type="ORF">SPV1_09173</name>
</gene>
<evidence type="ECO:0008006" key="3">
    <source>
        <dbReference type="Google" id="ProtNLM"/>
    </source>
</evidence>